<dbReference type="AlphaFoldDB" id="A0A4C1TJV7"/>
<protein>
    <submittedName>
        <fullName evidence="2">Uncharacterized protein</fullName>
    </submittedName>
</protein>
<evidence type="ECO:0000313" key="3">
    <source>
        <dbReference type="Proteomes" id="UP000299102"/>
    </source>
</evidence>
<gene>
    <name evidence="2" type="ORF">EVAR_75427_1</name>
</gene>
<reference evidence="2 3" key="1">
    <citation type="journal article" date="2019" name="Commun. Biol.">
        <title>The bagworm genome reveals a unique fibroin gene that provides high tensile strength.</title>
        <authorList>
            <person name="Kono N."/>
            <person name="Nakamura H."/>
            <person name="Ohtoshi R."/>
            <person name="Tomita M."/>
            <person name="Numata K."/>
            <person name="Arakawa K."/>
        </authorList>
    </citation>
    <scope>NUCLEOTIDE SEQUENCE [LARGE SCALE GENOMIC DNA]</scope>
</reference>
<keyword evidence="3" id="KW-1185">Reference proteome</keyword>
<accession>A0A4C1TJV7</accession>
<name>A0A4C1TJV7_EUMVA</name>
<comment type="caution">
    <text evidence="2">The sequence shown here is derived from an EMBL/GenBank/DDBJ whole genome shotgun (WGS) entry which is preliminary data.</text>
</comment>
<organism evidence="2 3">
    <name type="scientific">Eumeta variegata</name>
    <name type="common">Bagworm moth</name>
    <name type="synonym">Eumeta japonica</name>
    <dbReference type="NCBI Taxonomy" id="151549"/>
    <lineage>
        <taxon>Eukaryota</taxon>
        <taxon>Metazoa</taxon>
        <taxon>Ecdysozoa</taxon>
        <taxon>Arthropoda</taxon>
        <taxon>Hexapoda</taxon>
        <taxon>Insecta</taxon>
        <taxon>Pterygota</taxon>
        <taxon>Neoptera</taxon>
        <taxon>Endopterygota</taxon>
        <taxon>Lepidoptera</taxon>
        <taxon>Glossata</taxon>
        <taxon>Ditrysia</taxon>
        <taxon>Tineoidea</taxon>
        <taxon>Psychidae</taxon>
        <taxon>Oiketicinae</taxon>
        <taxon>Eumeta</taxon>
    </lineage>
</organism>
<feature type="region of interest" description="Disordered" evidence="1">
    <location>
        <begin position="32"/>
        <end position="54"/>
    </location>
</feature>
<feature type="compositionally biased region" description="Basic and acidic residues" evidence="1">
    <location>
        <begin position="32"/>
        <end position="52"/>
    </location>
</feature>
<proteinExistence type="predicted"/>
<dbReference type="Proteomes" id="UP000299102">
    <property type="component" value="Unassembled WGS sequence"/>
</dbReference>
<evidence type="ECO:0000256" key="1">
    <source>
        <dbReference type="SAM" id="MobiDB-lite"/>
    </source>
</evidence>
<dbReference type="EMBL" id="BGZK01000067">
    <property type="protein sequence ID" value="GBP14839.1"/>
    <property type="molecule type" value="Genomic_DNA"/>
</dbReference>
<evidence type="ECO:0000313" key="2">
    <source>
        <dbReference type="EMBL" id="GBP14839.1"/>
    </source>
</evidence>
<sequence>MWVRVLFVFELQPNSLLETEQAKNKRIVKRDSAEHARISVTSPRRERAEAGRARVSNAKRPLDYELSVLN</sequence>